<proteinExistence type="predicted"/>
<reference evidence="3 4" key="1">
    <citation type="submission" date="2024-05" db="EMBL/GenBank/DDBJ databases">
        <title>Genome sequencing and assembly of Indian major carp, Cirrhinus mrigala (Hamilton, 1822).</title>
        <authorList>
            <person name="Mohindra V."/>
            <person name="Chowdhury L.M."/>
            <person name="Lal K."/>
            <person name="Jena J.K."/>
        </authorList>
    </citation>
    <scope>NUCLEOTIDE SEQUENCE [LARGE SCALE GENOMIC DNA]</scope>
    <source>
        <strain evidence="3">CM1030</strain>
        <tissue evidence="3">Blood</tissue>
    </source>
</reference>
<keyword evidence="4" id="KW-1185">Reference proteome</keyword>
<feature type="non-terminal residue" evidence="3">
    <location>
        <position position="58"/>
    </location>
</feature>
<feature type="domain" description="Bicarbonate transporter-like transmembrane" evidence="2">
    <location>
        <begin position="1"/>
        <end position="58"/>
    </location>
</feature>
<keyword evidence="1" id="KW-1133">Transmembrane helix</keyword>
<feature type="transmembrane region" description="Helical" evidence="1">
    <location>
        <begin position="30"/>
        <end position="51"/>
    </location>
</feature>
<evidence type="ECO:0000259" key="2">
    <source>
        <dbReference type="Pfam" id="PF00955"/>
    </source>
</evidence>
<dbReference type="Pfam" id="PF00955">
    <property type="entry name" value="HCO3_cotransp"/>
    <property type="match status" value="1"/>
</dbReference>
<feature type="non-terminal residue" evidence="3">
    <location>
        <position position="1"/>
    </location>
</feature>
<dbReference type="AlphaFoldDB" id="A0ABD0RJ19"/>
<organism evidence="3 4">
    <name type="scientific">Cirrhinus mrigala</name>
    <name type="common">Mrigala</name>
    <dbReference type="NCBI Taxonomy" id="683832"/>
    <lineage>
        <taxon>Eukaryota</taxon>
        <taxon>Metazoa</taxon>
        <taxon>Chordata</taxon>
        <taxon>Craniata</taxon>
        <taxon>Vertebrata</taxon>
        <taxon>Euteleostomi</taxon>
        <taxon>Actinopterygii</taxon>
        <taxon>Neopterygii</taxon>
        <taxon>Teleostei</taxon>
        <taxon>Ostariophysi</taxon>
        <taxon>Cypriniformes</taxon>
        <taxon>Cyprinidae</taxon>
        <taxon>Labeoninae</taxon>
        <taxon>Labeonini</taxon>
        <taxon>Cirrhinus</taxon>
    </lineage>
</organism>
<sequence length="58" mass="6642">VPTMRMHLYTLIQVICLGILWAVKSSTFSLALPFILILTIPLRMFMTGHVFTITEMKC</sequence>
<evidence type="ECO:0000313" key="3">
    <source>
        <dbReference type="EMBL" id="KAL0198100.1"/>
    </source>
</evidence>
<dbReference type="InterPro" id="IPR011531">
    <property type="entry name" value="HCO3_transpt-like_TM_dom"/>
</dbReference>
<dbReference type="Proteomes" id="UP001529510">
    <property type="component" value="Unassembled WGS sequence"/>
</dbReference>
<evidence type="ECO:0000313" key="4">
    <source>
        <dbReference type="Proteomes" id="UP001529510"/>
    </source>
</evidence>
<dbReference type="EMBL" id="JAMKFB020000003">
    <property type="protein sequence ID" value="KAL0198100.1"/>
    <property type="molecule type" value="Genomic_DNA"/>
</dbReference>
<keyword evidence="1" id="KW-0472">Membrane</keyword>
<name>A0ABD0RJ19_CIRMR</name>
<accession>A0ABD0RJ19</accession>
<evidence type="ECO:0000256" key="1">
    <source>
        <dbReference type="SAM" id="Phobius"/>
    </source>
</evidence>
<comment type="caution">
    <text evidence="3">The sequence shown here is derived from an EMBL/GenBank/DDBJ whole genome shotgun (WGS) entry which is preliminary data.</text>
</comment>
<keyword evidence="1" id="KW-0812">Transmembrane</keyword>
<gene>
    <name evidence="3" type="ORF">M9458_006640</name>
</gene>
<protein>
    <recommendedName>
        <fullName evidence="2">Bicarbonate transporter-like transmembrane domain-containing protein</fullName>
    </recommendedName>
</protein>